<keyword evidence="2" id="KW-1185">Reference proteome</keyword>
<evidence type="ECO:0000313" key="1">
    <source>
        <dbReference type="EMBL" id="KHG29095.1"/>
    </source>
</evidence>
<organism evidence="1 2">
    <name type="scientific">Gossypium arboreum</name>
    <name type="common">Tree cotton</name>
    <name type="synonym">Gossypium nanking</name>
    <dbReference type="NCBI Taxonomy" id="29729"/>
    <lineage>
        <taxon>Eukaryota</taxon>
        <taxon>Viridiplantae</taxon>
        <taxon>Streptophyta</taxon>
        <taxon>Embryophyta</taxon>
        <taxon>Tracheophyta</taxon>
        <taxon>Spermatophyta</taxon>
        <taxon>Magnoliopsida</taxon>
        <taxon>eudicotyledons</taxon>
        <taxon>Gunneridae</taxon>
        <taxon>Pentapetalae</taxon>
        <taxon>rosids</taxon>
        <taxon>malvids</taxon>
        <taxon>Malvales</taxon>
        <taxon>Malvaceae</taxon>
        <taxon>Malvoideae</taxon>
        <taxon>Gossypium</taxon>
    </lineage>
</organism>
<dbReference type="Proteomes" id="UP000032142">
    <property type="component" value="Unassembled WGS sequence"/>
</dbReference>
<protein>
    <submittedName>
        <fullName evidence="1">Uncharacterized protein</fullName>
    </submittedName>
</protein>
<sequence length="32" mass="3811">MSGILESSYELRDHRQSLSHYLLPSVFYKLKI</sequence>
<dbReference type="AlphaFoldDB" id="A0A0B0PVR4"/>
<evidence type="ECO:0000313" key="2">
    <source>
        <dbReference type="Proteomes" id="UP000032142"/>
    </source>
</evidence>
<accession>A0A0B0PVR4</accession>
<dbReference type="EMBL" id="KN447907">
    <property type="protein sequence ID" value="KHG29095.1"/>
    <property type="molecule type" value="Genomic_DNA"/>
</dbReference>
<name>A0A0B0PVR4_GOSAR</name>
<reference evidence="2" key="1">
    <citation type="submission" date="2014-09" db="EMBL/GenBank/DDBJ databases">
        <authorList>
            <person name="Mudge J."/>
            <person name="Ramaraj T."/>
            <person name="Lindquist I.E."/>
            <person name="Bharti A.K."/>
            <person name="Sundararajan A."/>
            <person name="Cameron C.T."/>
            <person name="Woodward J.E."/>
            <person name="May G.D."/>
            <person name="Brubaker C."/>
            <person name="Broadhvest J."/>
            <person name="Wilkins T.A."/>
        </authorList>
    </citation>
    <scope>NUCLEOTIDE SEQUENCE</scope>
    <source>
        <strain evidence="2">cv. AKA8401</strain>
    </source>
</reference>
<gene>
    <name evidence="1" type="ORF">F383_15232</name>
</gene>
<proteinExistence type="predicted"/>